<sequence length="48" mass="5705">MLFKIDHVMFSRCFNQVHTKGVHYDIIYIHSPWMSIHPKLGKHQSPAQ</sequence>
<evidence type="ECO:0000313" key="1">
    <source>
        <dbReference type="EMBL" id="JAE28215.1"/>
    </source>
</evidence>
<proteinExistence type="predicted"/>
<protein>
    <submittedName>
        <fullName evidence="1">Uncharacterized protein</fullName>
    </submittedName>
</protein>
<reference evidence="1" key="2">
    <citation type="journal article" date="2015" name="Data Brief">
        <title>Shoot transcriptome of the giant reed, Arundo donax.</title>
        <authorList>
            <person name="Barrero R.A."/>
            <person name="Guerrero F.D."/>
            <person name="Moolhuijzen P."/>
            <person name="Goolsby J.A."/>
            <person name="Tidwell J."/>
            <person name="Bellgard S.E."/>
            <person name="Bellgard M.I."/>
        </authorList>
    </citation>
    <scope>NUCLEOTIDE SEQUENCE</scope>
    <source>
        <tissue evidence="1">Shoot tissue taken approximately 20 cm above the soil surface</tissue>
    </source>
</reference>
<dbReference type="EMBL" id="GBRH01169681">
    <property type="protein sequence ID" value="JAE28215.1"/>
    <property type="molecule type" value="Transcribed_RNA"/>
</dbReference>
<reference evidence="1" key="1">
    <citation type="submission" date="2014-09" db="EMBL/GenBank/DDBJ databases">
        <authorList>
            <person name="Magalhaes I.L.F."/>
            <person name="Oliveira U."/>
            <person name="Santos F.R."/>
            <person name="Vidigal T.H.D.A."/>
            <person name="Brescovit A.D."/>
            <person name="Santos A.J."/>
        </authorList>
    </citation>
    <scope>NUCLEOTIDE SEQUENCE</scope>
    <source>
        <tissue evidence="1">Shoot tissue taken approximately 20 cm above the soil surface</tissue>
    </source>
</reference>
<name>A0A0A9GT68_ARUDO</name>
<organism evidence="1">
    <name type="scientific">Arundo donax</name>
    <name type="common">Giant reed</name>
    <name type="synonym">Donax arundinaceus</name>
    <dbReference type="NCBI Taxonomy" id="35708"/>
    <lineage>
        <taxon>Eukaryota</taxon>
        <taxon>Viridiplantae</taxon>
        <taxon>Streptophyta</taxon>
        <taxon>Embryophyta</taxon>
        <taxon>Tracheophyta</taxon>
        <taxon>Spermatophyta</taxon>
        <taxon>Magnoliopsida</taxon>
        <taxon>Liliopsida</taxon>
        <taxon>Poales</taxon>
        <taxon>Poaceae</taxon>
        <taxon>PACMAD clade</taxon>
        <taxon>Arundinoideae</taxon>
        <taxon>Arundineae</taxon>
        <taxon>Arundo</taxon>
    </lineage>
</organism>
<accession>A0A0A9GT68</accession>
<dbReference type="AlphaFoldDB" id="A0A0A9GT68"/>